<dbReference type="GO" id="GO:0006457">
    <property type="term" value="P:protein folding"/>
    <property type="evidence" value="ECO:0007669"/>
    <property type="project" value="InterPro"/>
</dbReference>
<dbReference type="Proteomes" id="UP000775547">
    <property type="component" value="Unassembled WGS sequence"/>
</dbReference>
<dbReference type="InterPro" id="IPR008971">
    <property type="entry name" value="HSP40/DnaJ_pept-bd"/>
</dbReference>
<feature type="zinc finger region" description="CR-type" evidence="5">
    <location>
        <begin position="190"/>
        <end position="273"/>
    </location>
</feature>
<dbReference type="InterPro" id="IPR044713">
    <property type="entry name" value="DNJA1/2-like"/>
</dbReference>
<dbReference type="InterPro" id="IPR001623">
    <property type="entry name" value="DnaJ_domain"/>
</dbReference>
<dbReference type="SUPFAM" id="SSF56317">
    <property type="entry name" value="Carbon-nitrogen hydrolase"/>
    <property type="match status" value="1"/>
</dbReference>
<dbReference type="Pfam" id="PF01556">
    <property type="entry name" value="DnaJ_C"/>
    <property type="match status" value="1"/>
</dbReference>
<dbReference type="InterPro" id="IPR036869">
    <property type="entry name" value="J_dom_sf"/>
</dbReference>
<reference evidence="10" key="1">
    <citation type="submission" date="2020-07" db="EMBL/GenBank/DDBJ databases">
        <authorList>
            <person name="Nieuwenhuis M."/>
            <person name="Van De Peppel L.J.J."/>
        </authorList>
    </citation>
    <scope>NUCLEOTIDE SEQUENCE</scope>
    <source>
        <strain evidence="10">AP01</strain>
        <tissue evidence="10">Mycelium</tissue>
    </source>
</reference>
<evidence type="ECO:0000256" key="4">
    <source>
        <dbReference type="ARBA" id="ARBA00022833"/>
    </source>
</evidence>
<dbReference type="GO" id="GO:0008270">
    <property type="term" value="F:zinc ion binding"/>
    <property type="evidence" value="ECO:0007669"/>
    <property type="project" value="UniProtKB-KW"/>
</dbReference>
<dbReference type="Gene3D" id="1.10.287.110">
    <property type="entry name" value="DnaJ domain"/>
    <property type="match status" value="1"/>
</dbReference>
<proteinExistence type="inferred from homology"/>
<dbReference type="SUPFAM" id="SSF57938">
    <property type="entry name" value="DnaJ/Hsp40 cysteine-rich domain"/>
    <property type="match status" value="1"/>
</dbReference>
<dbReference type="CDD" id="cd10719">
    <property type="entry name" value="DnaJ_zf"/>
    <property type="match status" value="1"/>
</dbReference>
<dbReference type="PRINTS" id="PR00625">
    <property type="entry name" value="JDOMAIN"/>
</dbReference>
<dbReference type="AlphaFoldDB" id="A0A9P7KE01"/>
<organism evidence="10 11">
    <name type="scientific">Asterophora parasitica</name>
    <dbReference type="NCBI Taxonomy" id="117018"/>
    <lineage>
        <taxon>Eukaryota</taxon>
        <taxon>Fungi</taxon>
        <taxon>Dikarya</taxon>
        <taxon>Basidiomycota</taxon>
        <taxon>Agaricomycotina</taxon>
        <taxon>Agaricomycetes</taxon>
        <taxon>Agaricomycetidae</taxon>
        <taxon>Agaricales</taxon>
        <taxon>Tricholomatineae</taxon>
        <taxon>Lyophyllaceae</taxon>
        <taxon>Asterophora</taxon>
    </lineage>
</organism>
<evidence type="ECO:0000259" key="8">
    <source>
        <dbReference type="PROSITE" id="PS50263"/>
    </source>
</evidence>
<evidence type="ECO:0000313" key="11">
    <source>
        <dbReference type="Proteomes" id="UP000775547"/>
    </source>
</evidence>
<dbReference type="SUPFAM" id="SSF46565">
    <property type="entry name" value="Chaperone J-domain"/>
    <property type="match status" value="1"/>
</dbReference>
<dbReference type="PROSITE" id="PS00636">
    <property type="entry name" value="DNAJ_1"/>
    <property type="match status" value="1"/>
</dbReference>
<accession>A0A9P7KE01</accession>
<dbReference type="InterPro" id="IPR012724">
    <property type="entry name" value="DnaJ"/>
</dbReference>
<dbReference type="InterPro" id="IPR036526">
    <property type="entry name" value="C-N_Hydrolase_sf"/>
</dbReference>
<keyword evidence="1 5" id="KW-0479">Metal-binding</keyword>
<dbReference type="Gene3D" id="3.60.110.10">
    <property type="entry name" value="Carbon-nitrogen hydrolase"/>
    <property type="match status" value="1"/>
</dbReference>
<evidence type="ECO:0000259" key="7">
    <source>
        <dbReference type="PROSITE" id="PS50076"/>
    </source>
</evidence>
<dbReference type="InterPro" id="IPR036410">
    <property type="entry name" value="HSP_DnaJ_Cys-rich_dom_sf"/>
</dbReference>
<dbReference type="CDD" id="cd06257">
    <property type="entry name" value="DnaJ"/>
    <property type="match status" value="1"/>
</dbReference>
<evidence type="ECO:0000256" key="1">
    <source>
        <dbReference type="ARBA" id="ARBA00022723"/>
    </source>
</evidence>
<dbReference type="InterPro" id="IPR003010">
    <property type="entry name" value="C-N_Hydrolase"/>
</dbReference>
<dbReference type="SUPFAM" id="SSF49493">
    <property type="entry name" value="HSP40/DnaJ peptide-binding domain"/>
    <property type="match status" value="2"/>
</dbReference>
<evidence type="ECO:0000256" key="2">
    <source>
        <dbReference type="ARBA" id="ARBA00022737"/>
    </source>
</evidence>
<evidence type="ECO:0000313" key="10">
    <source>
        <dbReference type="EMBL" id="KAG5645854.1"/>
    </source>
</evidence>
<evidence type="ECO:0000256" key="6">
    <source>
        <dbReference type="SAM" id="MobiDB-lite"/>
    </source>
</evidence>
<feature type="domain" description="CR-type" evidence="9">
    <location>
        <begin position="190"/>
        <end position="273"/>
    </location>
</feature>
<dbReference type="FunFam" id="2.60.260.20:FF:000003">
    <property type="entry name" value="DnaJ subfamily A member 2"/>
    <property type="match status" value="1"/>
</dbReference>
<dbReference type="CDD" id="cd10747">
    <property type="entry name" value="DnaJ_C"/>
    <property type="match status" value="1"/>
</dbReference>
<dbReference type="Gene3D" id="2.10.230.10">
    <property type="entry name" value="Heat shock protein DnaJ, cysteine-rich domain"/>
    <property type="match status" value="1"/>
</dbReference>
<keyword evidence="3 5" id="KW-0863">Zinc-finger</keyword>
<evidence type="ECO:0000256" key="3">
    <source>
        <dbReference type="ARBA" id="ARBA00022771"/>
    </source>
</evidence>
<dbReference type="PROSITE" id="PS50076">
    <property type="entry name" value="DNAJ_2"/>
    <property type="match status" value="1"/>
</dbReference>
<dbReference type="PANTHER" id="PTHR43888">
    <property type="entry name" value="DNAJ-LIKE-2, ISOFORM A-RELATED"/>
    <property type="match status" value="1"/>
</dbReference>
<dbReference type="HAMAP" id="MF_01152">
    <property type="entry name" value="DnaJ"/>
    <property type="match status" value="1"/>
</dbReference>
<dbReference type="FunFam" id="1.10.287.110:FF:000041">
    <property type="entry name" value="Chaperone protein DNAj, putative"/>
    <property type="match status" value="1"/>
</dbReference>
<comment type="caution">
    <text evidence="10">The sequence shown here is derived from an EMBL/GenBank/DDBJ whole genome shotgun (WGS) entry which is preliminary data.</text>
</comment>
<dbReference type="GO" id="GO:0030544">
    <property type="term" value="F:Hsp70 protein binding"/>
    <property type="evidence" value="ECO:0007669"/>
    <property type="project" value="InterPro"/>
</dbReference>
<dbReference type="Pfam" id="PF00226">
    <property type="entry name" value="DnaJ"/>
    <property type="match status" value="1"/>
</dbReference>
<dbReference type="InterPro" id="IPR001305">
    <property type="entry name" value="HSP_DnaJ_Cys-rich_dom"/>
</dbReference>
<dbReference type="EMBL" id="JABCKV010000031">
    <property type="protein sequence ID" value="KAG5645854.1"/>
    <property type="molecule type" value="Genomic_DNA"/>
</dbReference>
<sequence length="462" mass="51052">MVVDPLGKVLVEAAEDETILYTDIDPQTFEDARAGIPVTVQRRFDVYPDFALPLTHHLLLTMVKETKFYDLLEVPPNASEAELKKAYRKKALRLHPDKGGDPELFKEVTHAYEILSDPDKREVYDHRGESGLSEQGGMGGMDPQDLFSQLFGGGGGFFGGGGGGPRQQGPRKTKDLVHRVHVSLEDLYKGKTTKLALTRNIICTKCKGKGGKDGAVRSCHSCHGRGIKVTMRQMGPMIQQIQSACDECSGTGEIINLKDRCGQCKGKKVLPEKKFLEVHIDKGMKGGQTVMFRGESDQSPSAEPGDVVIVIEEKPHDRFKRQENDLIIEVELDLLSALAGGQFAVKHLDDRALIVNLEPGEVIKNGDLKVIHGQGMPSQRHHEPGDLYVKLDVKFPESIDVEAIPLLEQALPPRNPVQKFEKNIALEEVNLDNTDTRSRGNIASDDRVDEDGEEPRVQCANQ</sequence>
<reference evidence="10" key="2">
    <citation type="submission" date="2021-10" db="EMBL/GenBank/DDBJ databases">
        <title>Phylogenomics reveals ancestral predisposition of the termite-cultivated fungus Termitomyces towards a domesticated lifestyle.</title>
        <authorList>
            <person name="Auxier B."/>
            <person name="Grum-Grzhimaylo A."/>
            <person name="Cardenas M.E."/>
            <person name="Lodge J.D."/>
            <person name="Laessoe T."/>
            <person name="Pedersen O."/>
            <person name="Smith M.E."/>
            <person name="Kuyper T.W."/>
            <person name="Franco-Molano E.A."/>
            <person name="Baroni T.J."/>
            <person name="Aanen D.K."/>
        </authorList>
    </citation>
    <scope>NUCLEOTIDE SEQUENCE</scope>
    <source>
        <strain evidence="10">AP01</strain>
        <tissue evidence="10">Mycelium</tissue>
    </source>
</reference>
<dbReference type="OrthoDB" id="550424at2759"/>
<feature type="domain" description="J" evidence="7">
    <location>
        <begin position="67"/>
        <end position="128"/>
    </location>
</feature>
<dbReference type="PROSITE" id="PS51188">
    <property type="entry name" value="ZF_CR"/>
    <property type="match status" value="1"/>
</dbReference>
<dbReference type="GO" id="GO:0009408">
    <property type="term" value="P:response to heat"/>
    <property type="evidence" value="ECO:0007669"/>
    <property type="project" value="InterPro"/>
</dbReference>
<feature type="domain" description="CN hydrolase" evidence="8">
    <location>
        <begin position="1"/>
        <end position="26"/>
    </location>
</feature>
<gene>
    <name evidence="10" type="ORF">DXG03_005196</name>
</gene>
<dbReference type="InterPro" id="IPR018253">
    <property type="entry name" value="DnaJ_domain_CS"/>
</dbReference>
<dbReference type="InterPro" id="IPR002939">
    <property type="entry name" value="DnaJ_C"/>
</dbReference>
<keyword evidence="4 5" id="KW-0862">Zinc</keyword>
<protein>
    <submittedName>
        <fullName evidence="10">Uncharacterized protein</fullName>
    </submittedName>
</protein>
<dbReference type="GO" id="GO:0051082">
    <property type="term" value="F:unfolded protein binding"/>
    <property type="evidence" value="ECO:0007669"/>
    <property type="project" value="InterPro"/>
</dbReference>
<evidence type="ECO:0000259" key="9">
    <source>
        <dbReference type="PROSITE" id="PS51188"/>
    </source>
</evidence>
<name>A0A9P7KE01_9AGAR</name>
<evidence type="ECO:0000256" key="5">
    <source>
        <dbReference type="PROSITE-ProRule" id="PRU00546"/>
    </source>
</evidence>
<dbReference type="Gene3D" id="2.60.260.20">
    <property type="entry name" value="Urease metallochaperone UreE, N-terminal domain"/>
    <property type="match status" value="2"/>
</dbReference>
<feature type="region of interest" description="Disordered" evidence="6">
    <location>
        <begin position="431"/>
        <end position="462"/>
    </location>
</feature>
<dbReference type="SMART" id="SM00271">
    <property type="entry name" value="DnaJ"/>
    <property type="match status" value="1"/>
</dbReference>
<keyword evidence="2" id="KW-0677">Repeat</keyword>
<dbReference type="PROSITE" id="PS50263">
    <property type="entry name" value="CN_HYDROLASE"/>
    <property type="match status" value="1"/>
</dbReference>
<dbReference type="FunFam" id="2.10.230.10:FF:000001">
    <property type="entry name" value="DnaJ subfamily A member 2"/>
    <property type="match status" value="1"/>
</dbReference>
<keyword evidence="11" id="KW-1185">Reference proteome</keyword>
<dbReference type="Pfam" id="PF00684">
    <property type="entry name" value="DnaJ_CXXCXGXG"/>
    <property type="match status" value="1"/>
</dbReference>
<dbReference type="GO" id="GO:0005524">
    <property type="term" value="F:ATP binding"/>
    <property type="evidence" value="ECO:0007669"/>
    <property type="project" value="InterPro"/>
</dbReference>